<evidence type="ECO:0000313" key="3">
    <source>
        <dbReference type="Proteomes" id="UP000179106"/>
    </source>
</evidence>
<evidence type="ECO:0000256" key="1">
    <source>
        <dbReference type="SAM" id="Phobius"/>
    </source>
</evidence>
<gene>
    <name evidence="2" type="ORF">A3B25_01160</name>
</gene>
<feature type="transmembrane region" description="Helical" evidence="1">
    <location>
        <begin position="65"/>
        <end position="84"/>
    </location>
</feature>
<dbReference type="EMBL" id="MHNW01000038">
    <property type="protein sequence ID" value="OGZ52840.1"/>
    <property type="molecule type" value="Genomic_DNA"/>
</dbReference>
<reference evidence="2 3" key="1">
    <citation type="journal article" date="2016" name="Nat. Commun.">
        <title>Thousands of microbial genomes shed light on interconnected biogeochemical processes in an aquifer system.</title>
        <authorList>
            <person name="Anantharaman K."/>
            <person name="Brown C.T."/>
            <person name="Hug L.A."/>
            <person name="Sharon I."/>
            <person name="Castelle C.J."/>
            <person name="Probst A.J."/>
            <person name="Thomas B.C."/>
            <person name="Singh A."/>
            <person name="Wilkins M.J."/>
            <person name="Karaoz U."/>
            <person name="Brodie E.L."/>
            <person name="Williams K.H."/>
            <person name="Hubbard S.S."/>
            <person name="Banfield J.F."/>
        </authorList>
    </citation>
    <scope>NUCLEOTIDE SEQUENCE [LARGE SCALE GENOMIC DNA]</scope>
</reference>
<evidence type="ECO:0000313" key="2">
    <source>
        <dbReference type="EMBL" id="OGZ52840.1"/>
    </source>
</evidence>
<dbReference type="AlphaFoldDB" id="A0A1G2GRT8"/>
<keyword evidence="1" id="KW-1133">Transmembrane helix</keyword>
<accession>A0A1G2GRT8</accession>
<organism evidence="2 3">
    <name type="scientific">Candidatus Ryanbacteria bacterium RIFCSPLOWO2_01_FULL_48_26</name>
    <dbReference type="NCBI Taxonomy" id="1802126"/>
    <lineage>
        <taxon>Bacteria</taxon>
        <taxon>Candidatus Ryaniibacteriota</taxon>
    </lineage>
</organism>
<sequence length="106" mass="12676">MNYFKQCVEYIKDNPKGYWFKRKLCGWGWVPVRWQGWLAVAIFILFLVWNSLDLASKPVPTDAELLWFFVRIVLLVAALIFICYKTGEKPRWQWGFPVQNSDRETK</sequence>
<keyword evidence="1" id="KW-0812">Transmembrane</keyword>
<comment type="caution">
    <text evidence="2">The sequence shown here is derived from an EMBL/GenBank/DDBJ whole genome shotgun (WGS) entry which is preliminary data.</text>
</comment>
<keyword evidence="1" id="KW-0472">Membrane</keyword>
<dbReference type="Proteomes" id="UP000179106">
    <property type="component" value="Unassembled WGS sequence"/>
</dbReference>
<proteinExistence type="predicted"/>
<feature type="transmembrane region" description="Helical" evidence="1">
    <location>
        <begin position="30"/>
        <end position="49"/>
    </location>
</feature>
<dbReference type="STRING" id="1802126.A3B25_01160"/>
<protein>
    <submittedName>
        <fullName evidence="2">Uncharacterized protein</fullName>
    </submittedName>
</protein>
<name>A0A1G2GRT8_9BACT</name>